<name>A0ABV6YUQ1_UNCC1</name>
<accession>A0ABV6YUQ1</accession>
<dbReference type="Proteomes" id="UP001594351">
    <property type="component" value="Unassembled WGS sequence"/>
</dbReference>
<dbReference type="EMBL" id="JBHPBY010000066">
    <property type="protein sequence ID" value="MFC1849924.1"/>
    <property type="molecule type" value="Genomic_DNA"/>
</dbReference>
<protein>
    <submittedName>
        <fullName evidence="1">Uncharacterized protein</fullName>
    </submittedName>
</protein>
<evidence type="ECO:0000313" key="2">
    <source>
        <dbReference type="Proteomes" id="UP001594351"/>
    </source>
</evidence>
<evidence type="ECO:0000313" key="1">
    <source>
        <dbReference type="EMBL" id="MFC1849924.1"/>
    </source>
</evidence>
<organism evidence="1 2">
    <name type="scientific">candidate division CSSED10-310 bacterium</name>
    <dbReference type="NCBI Taxonomy" id="2855610"/>
    <lineage>
        <taxon>Bacteria</taxon>
        <taxon>Bacteria division CSSED10-310</taxon>
    </lineage>
</organism>
<gene>
    <name evidence="1" type="ORF">ACFL27_06915</name>
</gene>
<comment type="caution">
    <text evidence="1">The sequence shown here is derived from an EMBL/GenBank/DDBJ whole genome shotgun (WGS) entry which is preliminary data.</text>
</comment>
<reference evidence="1 2" key="1">
    <citation type="submission" date="2024-09" db="EMBL/GenBank/DDBJ databases">
        <title>Laminarin stimulates single cell rates of sulfate reduction while oxygen inhibits transcriptomic activity in coastal marine sediment.</title>
        <authorList>
            <person name="Lindsay M."/>
            <person name="Orcutt B."/>
            <person name="Emerson D."/>
            <person name="Stepanauskas R."/>
            <person name="D'Angelo T."/>
        </authorList>
    </citation>
    <scope>NUCLEOTIDE SEQUENCE [LARGE SCALE GENOMIC DNA]</scope>
    <source>
        <strain evidence="1">SAG AM-311-K15</strain>
    </source>
</reference>
<proteinExistence type="predicted"/>
<sequence length="81" mass="9302">MSGKIISEENRIHIFPPDLAAHYVVELLVTDHIRIWVVIDGQKFATDHIPLEVVPYMEILIKRRKVARRNLLEAQCAAVSN</sequence>
<keyword evidence="2" id="KW-1185">Reference proteome</keyword>